<keyword evidence="4" id="KW-1185">Reference proteome</keyword>
<sequence>MKMTSMLLKKGALAFAALALGLGASPAIAQMQGLAAARTTEAGHSVGNEEAPVSLIAFISYTCPACANFTRQSEGAMQIGYIGQNQVTLEYRPMIHNPVDLVATMLVECGSDDRFYKNHMNVYSRQGEWLQTLRNAPQSQIALWSQGNTSANARRSIASGLGFYEMFESAGYRRTDLDACLSDQMRADALIAQAQKNYTEFGLPSTPSFAIDGEPQPGIHSWQQLQPLIEAAILDTDEPADLDEPSVFAD</sequence>
<protein>
    <submittedName>
        <fullName evidence="3">Thioredoxin domain-containing protein</fullName>
    </submittedName>
</protein>
<comment type="caution">
    <text evidence="3">The sequence shown here is derived from an EMBL/GenBank/DDBJ whole genome shotgun (WGS) entry which is preliminary data.</text>
</comment>
<keyword evidence="1" id="KW-0732">Signal</keyword>
<accession>A0A844ZCT5</accession>
<dbReference type="SUPFAM" id="SSF52833">
    <property type="entry name" value="Thioredoxin-like"/>
    <property type="match status" value="1"/>
</dbReference>
<name>A0A844ZCT5_9SPHN</name>
<dbReference type="InterPro" id="IPR012336">
    <property type="entry name" value="Thioredoxin-like_fold"/>
</dbReference>
<proteinExistence type="predicted"/>
<organism evidence="3 4">
    <name type="scientific">Parapontixanthobacter aurantiacus</name>
    <dbReference type="NCBI Taxonomy" id="1463599"/>
    <lineage>
        <taxon>Bacteria</taxon>
        <taxon>Pseudomonadati</taxon>
        <taxon>Pseudomonadota</taxon>
        <taxon>Alphaproteobacteria</taxon>
        <taxon>Sphingomonadales</taxon>
        <taxon>Erythrobacteraceae</taxon>
        <taxon>Parapontixanthobacter</taxon>
    </lineage>
</organism>
<dbReference type="InterPro" id="IPR036249">
    <property type="entry name" value="Thioredoxin-like_sf"/>
</dbReference>
<dbReference type="Gene3D" id="3.40.30.10">
    <property type="entry name" value="Glutaredoxin"/>
    <property type="match status" value="1"/>
</dbReference>
<dbReference type="AlphaFoldDB" id="A0A844ZCT5"/>
<dbReference type="Pfam" id="PF13462">
    <property type="entry name" value="Thioredoxin_4"/>
    <property type="match status" value="1"/>
</dbReference>
<dbReference type="Gene3D" id="1.10.40.110">
    <property type="match status" value="1"/>
</dbReference>
<dbReference type="OrthoDB" id="8478320at2"/>
<feature type="chain" id="PRO_5032302783" evidence="1">
    <location>
        <begin position="30"/>
        <end position="250"/>
    </location>
</feature>
<evidence type="ECO:0000313" key="4">
    <source>
        <dbReference type="Proteomes" id="UP000433104"/>
    </source>
</evidence>
<feature type="signal peptide" evidence="1">
    <location>
        <begin position="1"/>
        <end position="29"/>
    </location>
</feature>
<feature type="domain" description="Thioredoxin-like fold" evidence="2">
    <location>
        <begin position="40"/>
        <end position="230"/>
    </location>
</feature>
<dbReference type="EMBL" id="WTYW01000001">
    <property type="protein sequence ID" value="MXO85695.1"/>
    <property type="molecule type" value="Genomic_DNA"/>
</dbReference>
<gene>
    <name evidence="3" type="ORF">GRI38_06580</name>
</gene>
<evidence type="ECO:0000313" key="3">
    <source>
        <dbReference type="EMBL" id="MXO85695.1"/>
    </source>
</evidence>
<dbReference type="Proteomes" id="UP000433104">
    <property type="component" value="Unassembled WGS sequence"/>
</dbReference>
<dbReference type="CDD" id="cd02972">
    <property type="entry name" value="DsbA_family"/>
    <property type="match status" value="1"/>
</dbReference>
<evidence type="ECO:0000259" key="2">
    <source>
        <dbReference type="Pfam" id="PF13462"/>
    </source>
</evidence>
<reference evidence="3 4" key="1">
    <citation type="submission" date="2019-12" db="EMBL/GenBank/DDBJ databases">
        <title>Genomic-based taxomic classification of the family Erythrobacteraceae.</title>
        <authorList>
            <person name="Xu L."/>
        </authorList>
    </citation>
    <scope>NUCLEOTIDE SEQUENCE [LARGE SCALE GENOMIC DNA]</scope>
    <source>
        <strain evidence="3 4">MCCC 1A09962</strain>
    </source>
</reference>
<evidence type="ECO:0000256" key="1">
    <source>
        <dbReference type="SAM" id="SignalP"/>
    </source>
</evidence>